<sequence length="272" mass="28517">MNYPLAGRTALVTGVSRPKGIGYAVASRLAELGANVVVHHFAPHDAEQPWGGADVEAVRSGIRSALTGGAQTADFHADLADAGAAVTLIDDAAAVTGRLDILVCNQARSGGDGTILEATDETLDAHWTVNARATVLMTKRFTELFQWDRTEEGTGRAIWLTSGQLFGPMRSEMSYALSKAALAGATPSAAAELLAHGVLLNTVNPGPTNTGYLDPETTDRPEILDELRAAMPLGRFGAPDDVARLIAWLVGSDGRWVVGEVISSDGGFRLGL</sequence>
<dbReference type="GO" id="GO:0016614">
    <property type="term" value="F:oxidoreductase activity, acting on CH-OH group of donors"/>
    <property type="evidence" value="ECO:0007669"/>
    <property type="project" value="UniProtKB-ARBA"/>
</dbReference>
<name>A0A387BQ08_9MICO</name>
<evidence type="ECO:0000313" key="4">
    <source>
        <dbReference type="Proteomes" id="UP000275069"/>
    </source>
</evidence>
<dbReference type="Gene3D" id="3.40.50.720">
    <property type="entry name" value="NAD(P)-binding Rossmann-like Domain"/>
    <property type="match status" value="1"/>
</dbReference>
<dbReference type="InterPro" id="IPR002347">
    <property type="entry name" value="SDR_fam"/>
</dbReference>
<dbReference type="InterPro" id="IPR036291">
    <property type="entry name" value="NAD(P)-bd_dom_sf"/>
</dbReference>
<keyword evidence="2" id="KW-0560">Oxidoreductase</keyword>
<dbReference type="PANTHER" id="PTHR48107">
    <property type="entry name" value="NADPH-DEPENDENT ALDEHYDE REDUCTASE-LIKE PROTEIN, CHLOROPLASTIC-RELATED"/>
    <property type="match status" value="1"/>
</dbReference>
<reference evidence="3 4" key="1">
    <citation type="submission" date="2018-09" db="EMBL/GenBank/DDBJ databases">
        <title>Genome sequencing of strain 2DFW10M-5.</title>
        <authorList>
            <person name="Heo J."/>
            <person name="Kim S.-J."/>
            <person name="Kwon S.-W."/>
        </authorList>
    </citation>
    <scope>NUCLEOTIDE SEQUENCE [LARGE SCALE GENOMIC DNA]</scope>
    <source>
        <strain evidence="3 4">2DFW10M-5</strain>
    </source>
</reference>
<dbReference type="AlphaFoldDB" id="A0A387BQ08"/>
<dbReference type="OrthoDB" id="9803333at2"/>
<dbReference type="KEGG" id="gry:D7I44_05910"/>
<proteinExistence type="inferred from homology"/>
<dbReference type="Proteomes" id="UP000275069">
    <property type="component" value="Chromosome"/>
</dbReference>
<dbReference type="SUPFAM" id="SSF51735">
    <property type="entry name" value="NAD(P)-binding Rossmann-fold domains"/>
    <property type="match status" value="1"/>
</dbReference>
<dbReference type="PRINTS" id="PR00081">
    <property type="entry name" value="GDHRDH"/>
</dbReference>
<accession>A0A387BQ08</accession>
<evidence type="ECO:0000256" key="2">
    <source>
        <dbReference type="ARBA" id="ARBA00023002"/>
    </source>
</evidence>
<dbReference type="RefSeq" id="WP_120788642.1">
    <property type="nucleotide sequence ID" value="NZ_CP032624.1"/>
</dbReference>
<keyword evidence="4" id="KW-1185">Reference proteome</keyword>
<dbReference type="Pfam" id="PF13561">
    <property type="entry name" value="adh_short_C2"/>
    <property type="match status" value="1"/>
</dbReference>
<organism evidence="3 4">
    <name type="scientific">Gryllotalpicola protaetiae</name>
    <dbReference type="NCBI Taxonomy" id="2419771"/>
    <lineage>
        <taxon>Bacteria</taxon>
        <taxon>Bacillati</taxon>
        <taxon>Actinomycetota</taxon>
        <taxon>Actinomycetes</taxon>
        <taxon>Micrococcales</taxon>
        <taxon>Microbacteriaceae</taxon>
        <taxon>Gryllotalpicola</taxon>
    </lineage>
</organism>
<dbReference type="EMBL" id="CP032624">
    <property type="protein sequence ID" value="AYG03110.1"/>
    <property type="molecule type" value="Genomic_DNA"/>
</dbReference>
<evidence type="ECO:0000256" key="1">
    <source>
        <dbReference type="ARBA" id="ARBA00006484"/>
    </source>
</evidence>
<dbReference type="PANTHER" id="PTHR48107:SF7">
    <property type="entry name" value="RE15974P"/>
    <property type="match status" value="1"/>
</dbReference>
<evidence type="ECO:0000313" key="3">
    <source>
        <dbReference type="EMBL" id="AYG03110.1"/>
    </source>
</evidence>
<comment type="similarity">
    <text evidence="1">Belongs to the short-chain dehydrogenases/reductases (SDR) family.</text>
</comment>
<protein>
    <submittedName>
        <fullName evidence="3">SDR family oxidoreductase</fullName>
    </submittedName>
</protein>
<gene>
    <name evidence="3" type="ORF">D7I44_05910</name>
</gene>